<dbReference type="EMBL" id="VAUP01000037">
    <property type="protein sequence ID" value="TLX41425.1"/>
    <property type="molecule type" value="Genomic_DNA"/>
</dbReference>
<name>A0A6C1KAT2_XANAU</name>
<organism evidence="2 3">
    <name type="scientific">Xanthobacter autotrophicus</name>
    <dbReference type="NCBI Taxonomy" id="280"/>
    <lineage>
        <taxon>Bacteria</taxon>
        <taxon>Pseudomonadati</taxon>
        <taxon>Pseudomonadota</taxon>
        <taxon>Alphaproteobacteria</taxon>
        <taxon>Hyphomicrobiales</taxon>
        <taxon>Xanthobacteraceae</taxon>
        <taxon>Xanthobacter</taxon>
    </lineage>
</organism>
<dbReference type="RefSeq" id="WP_138400939.1">
    <property type="nucleotide sequence ID" value="NZ_JBAFVI010000006.1"/>
</dbReference>
<gene>
    <name evidence="2" type="ORF">FBQ73_18345</name>
</gene>
<feature type="chain" id="PRO_5025370197" evidence="1">
    <location>
        <begin position="25"/>
        <end position="299"/>
    </location>
</feature>
<evidence type="ECO:0000313" key="3">
    <source>
        <dbReference type="Proteomes" id="UP000305131"/>
    </source>
</evidence>
<dbReference type="OrthoDB" id="7372889at2"/>
<feature type="signal peptide" evidence="1">
    <location>
        <begin position="1"/>
        <end position="24"/>
    </location>
</feature>
<keyword evidence="1" id="KW-0732">Signal</keyword>
<sequence>MSKSNLLAACLGGAILAMPQLARATENGAIAYPIGVNTVMAGALPGPGETWWQNYTVYYTAGAFTDGQGNAAVPGFKADVAVNAARLLHGWDVSLGPFELVSGIVVPIMNVDVGTASGSQSSFGVGDITLQPLYLGWSNADKTFLGYAGVDIFIPTGGGISNNFYSINPLANFTWFPTPKLEISGAIGLEFHTENTDTDYRSGSLFFMDFGVNYHAFDTIPPLAIGIGGYVIKQFTDDKVEGVVYQDGFRQQGIAIGPQISYGTPNGAIALKWQHEFATENRPEGERFWCQFLLPLRVP</sequence>
<proteinExistence type="predicted"/>
<dbReference type="InterPro" id="IPR025737">
    <property type="entry name" value="FApF"/>
</dbReference>
<dbReference type="AlphaFoldDB" id="A0A6C1KAT2"/>
<evidence type="ECO:0000256" key="1">
    <source>
        <dbReference type="SAM" id="SignalP"/>
    </source>
</evidence>
<dbReference type="Pfam" id="PF13557">
    <property type="entry name" value="Phenol_MetA_deg"/>
    <property type="match status" value="1"/>
</dbReference>
<accession>A0A6C1KAT2</accession>
<dbReference type="GeneID" id="95775412"/>
<reference evidence="2 3" key="1">
    <citation type="submission" date="2019-05" db="EMBL/GenBank/DDBJ databases">
        <authorList>
            <person name="Zhou X."/>
        </authorList>
    </citation>
    <scope>NUCLEOTIDE SEQUENCE [LARGE SCALE GENOMIC DNA]</scope>
    <source>
        <strain evidence="2 3">DSM 432</strain>
    </source>
</reference>
<protein>
    <submittedName>
        <fullName evidence="2">Phenol degradation protein meta</fullName>
    </submittedName>
</protein>
<evidence type="ECO:0000313" key="2">
    <source>
        <dbReference type="EMBL" id="TLX41425.1"/>
    </source>
</evidence>
<dbReference type="Proteomes" id="UP000305131">
    <property type="component" value="Unassembled WGS sequence"/>
</dbReference>
<comment type="caution">
    <text evidence="2">The sequence shown here is derived from an EMBL/GenBank/DDBJ whole genome shotgun (WGS) entry which is preliminary data.</text>
</comment>